<feature type="domain" description="ABC transporter" evidence="4">
    <location>
        <begin position="2"/>
        <end position="236"/>
    </location>
</feature>
<keyword evidence="1" id="KW-0813">Transport</keyword>
<evidence type="ECO:0000313" key="5">
    <source>
        <dbReference type="EMBL" id="TBH79666.1"/>
    </source>
</evidence>
<evidence type="ECO:0000256" key="1">
    <source>
        <dbReference type="ARBA" id="ARBA00022448"/>
    </source>
</evidence>
<dbReference type="SUPFAM" id="SSF52540">
    <property type="entry name" value="P-loop containing nucleoside triphosphate hydrolases"/>
    <property type="match status" value="1"/>
</dbReference>
<dbReference type="SMART" id="SM00382">
    <property type="entry name" value="AAA"/>
    <property type="match status" value="1"/>
</dbReference>
<protein>
    <submittedName>
        <fullName evidence="5">ABC transporter ATP-binding protein</fullName>
    </submittedName>
</protein>
<organism evidence="5 6">
    <name type="scientific">Desulfovibrio legallii</name>
    <dbReference type="NCBI Taxonomy" id="571438"/>
    <lineage>
        <taxon>Bacteria</taxon>
        <taxon>Pseudomonadati</taxon>
        <taxon>Thermodesulfobacteriota</taxon>
        <taxon>Desulfovibrionia</taxon>
        <taxon>Desulfovibrionales</taxon>
        <taxon>Desulfovibrionaceae</taxon>
        <taxon>Desulfovibrio</taxon>
    </lineage>
</organism>
<dbReference type="FunFam" id="3.40.50.300:FF:000134">
    <property type="entry name" value="Iron-enterobactin ABC transporter ATP-binding protein"/>
    <property type="match status" value="1"/>
</dbReference>
<dbReference type="RefSeq" id="WP_118228798.1">
    <property type="nucleotide sequence ID" value="NZ_JAQDZC010000006.1"/>
</dbReference>
<sequence>MLDVCNLNVTGRHGRVLLHDVSFSLPPGMLLAVVGPNGAGKSTLGKTLAGLIRPHSGRILLDNRPLNSLDRKARARQVAWLPQSVTPVPCSVFDAVLLGRRPHMAWLPSAQDRRCTAAMLQELRLDHLSASCVTGLSGGELQKTLIARALVQEAPVLVLDEPVNHLDIRNQVEILQTVRTLTRTRQMRSLVVLHNLSFALRYADAVLLLHQGQSLFLGPPTDLQAQTLSIAYGIAVRLQDVDGIRYALV</sequence>
<accession>A0A6H3FBE2</accession>
<proteinExistence type="predicted"/>
<dbReference type="Gene3D" id="3.40.50.300">
    <property type="entry name" value="P-loop containing nucleotide triphosphate hydrolases"/>
    <property type="match status" value="1"/>
</dbReference>
<dbReference type="PROSITE" id="PS50893">
    <property type="entry name" value="ABC_TRANSPORTER_2"/>
    <property type="match status" value="1"/>
</dbReference>
<dbReference type="InterPro" id="IPR003439">
    <property type="entry name" value="ABC_transporter-like_ATP-bd"/>
</dbReference>
<dbReference type="PANTHER" id="PTHR42794:SF2">
    <property type="entry name" value="ABC TRANSPORTER ATP-BINDING PROTEIN"/>
    <property type="match status" value="1"/>
</dbReference>
<keyword evidence="6" id="KW-1185">Reference proteome</keyword>
<dbReference type="InterPro" id="IPR003593">
    <property type="entry name" value="AAA+_ATPase"/>
</dbReference>
<evidence type="ECO:0000313" key="6">
    <source>
        <dbReference type="Proteomes" id="UP000292919"/>
    </source>
</evidence>
<evidence type="ECO:0000259" key="4">
    <source>
        <dbReference type="PROSITE" id="PS50893"/>
    </source>
</evidence>
<name>A0A6H3FBE2_9BACT</name>
<reference evidence="5 6" key="1">
    <citation type="submission" date="2018-12" db="EMBL/GenBank/DDBJ databases">
        <title>First genome draft of Desulfovibrio legallis sp. nov.</title>
        <authorList>
            <person name="Ben Dhia O."/>
            <person name="Najjari A."/>
            <person name="Ferjani R."/>
            <person name="Fhoula I."/>
            <person name="Fardeau M.-L."/>
            <person name="Boudabbous A."/>
            <person name="Ouzari H.I."/>
        </authorList>
    </citation>
    <scope>NUCLEOTIDE SEQUENCE [LARGE SCALE GENOMIC DNA]</scope>
    <source>
        <strain evidence="5 6">H1T</strain>
    </source>
</reference>
<dbReference type="GO" id="GO:0005524">
    <property type="term" value="F:ATP binding"/>
    <property type="evidence" value="ECO:0007669"/>
    <property type="project" value="UniProtKB-KW"/>
</dbReference>
<dbReference type="EMBL" id="SIXC01000007">
    <property type="protein sequence ID" value="TBH79666.1"/>
    <property type="molecule type" value="Genomic_DNA"/>
</dbReference>
<dbReference type="CDD" id="cd03214">
    <property type="entry name" value="ABC_Iron-Siderophores_B12_Hemin"/>
    <property type="match status" value="1"/>
</dbReference>
<keyword evidence="2" id="KW-0547">Nucleotide-binding</keyword>
<dbReference type="PANTHER" id="PTHR42794">
    <property type="entry name" value="HEMIN IMPORT ATP-BINDING PROTEIN HMUV"/>
    <property type="match status" value="1"/>
</dbReference>
<gene>
    <name evidence="5" type="ORF">EB812_07085</name>
</gene>
<dbReference type="Pfam" id="PF00005">
    <property type="entry name" value="ABC_tran"/>
    <property type="match status" value="1"/>
</dbReference>
<evidence type="ECO:0000256" key="3">
    <source>
        <dbReference type="ARBA" id="ARBA00022840"/>
    </source>
</evidence>
<dbReference type="Proteomes" id="UP000292919">
    <property type="component" value="Unassembled WGS sequence"/>
</dbReference>
<dbReference type="AlphaFoldDB" id="A0A6H3FBE2"/>
<dbReference type="InterPro" id="IPR027417">
    <property type="entry name" value="P-loop_NTPase"/>
</dbReference>
<evidence type="ECO:0000256" key="2">
    <source>
        <dbReference type="ARBA" id="ARBA00022741"/>
    </source>
</evidence>
<comment type="caution">
    <text evidence="5">The sequence shown here is derived from an EMBL/GenBank/DDBJ whole genome shotgun (WGS) entry which is preliminary data.</text>
</comment>
<keyword evidence="3 5" id="KW-0067">ATP-binding</keyword>
<dbReference type="GO" id="GO:0016887">
    <property type="term" value="F:ATP hydrolysis activity"/>
    <property type="evidence" value="ECO:0007669"/>
    <property type="project" value="InterPro"/>
</dbReference>